<dbReference type="PANTHER" id="PTHR42887">
    <property type="entry name" value="OS12G0638800 PROTEIN"/>
    <property type="match status" value="1"/>
</dbReference>
<dbReference type="PANTHER" id="PTHR42887:SF2">
    <property type="entry name" value="OS12G0638800 PROTEIN"/>
    <property type="match status" value="1"/>
</dbReference>
<name>A0A2W4ZU87_9BACT</name>
<dbReference type="SUPFAM" id="SSF160996">
    <property type="entry name" value="HI0933 insert domain-like"/>
    <property type="match status" value="1"/>
</dbReference>
<dbReference type="EMBL" id="QFNK01000177">
    <property type="protein sequence ID" value="PZO84372.1"/>
    <property type="molecule type" value="Genomic_DNA"/>
</dbReference>
<dbReference type="Gene3D" id="3.50.50.60">
    <property type="entry name" value="FAD/NAD(P)-binding domain"/>
    <property type="match status" value="1"/>
</dbReference>
<dbReference type="AlphaFoldDB" id="A0A2W4ZU87"/>
<dbReference type="NCBIfam" id="TIGR00275">
    <property type="entry name" value="aminoacetone oxidase family FAD-binding enzyme"/>
    <property type="match status" value="1"/>
</dbReference>
<evidence type="ECO:0000259" key="1">
    <source>
        <dbReference type="Pfam" id="PF03486"/>
    </source>
</evidence>
<dbReference type="InterPro" id="IPR057661">
    <property type="entry name" value="RsdA/BaiN/AoA(So)_Rossmann"/>
</dbReference>
<dbReference type="Proteomes" id="UP000249557">
    <property type="component" value="Unassembled WGS sequence"/>
</dbReference>
<feature type="non-terminal residue" evidence="2">
    <location>
        <position position="243"/>
    </location>
</feature>
<proteinExistence type="predicted"/>
<sequence>MCAIETGKRGRKTLVLDHSAKIAEKIRISGGGRCNFTNLHCAPDRYISANPHFMRSALARYSQHDFIAMVERHGIAFHEKTLGQLFCDHSAGDIIEMLLKECADANVVIKTATKIERVEKESGYIVHSDQGAYCAQSLVVACGGLSIPKIGATPFGYQIAEQFGHSIIPPRAGLVPLTFAPDTLEQTKELSGISISPASVSSEDGKIFDEAVLFTHRGISGPAILQISSYWKPGEVIAIDIAQ</sequence>
<feature type="domain" description="RsdA/BaiN/AoA(So)-like Rossmann fold-like" evidence="1">
    <location>
        <begin position="1"/>
        <end position="178"/>
    </location>
</feature>
<protein>
    <submittedName>
        <fullName evidence="2">Aminoacetone oxidase family FAD-binding enzyme</fullName>
    </submittedName>
</protein>
<reference evidence="2 3" key="1">
    <citation type="submission" date="2017-08" db="EMBL/GenBank/DDBJ databases">
        <title>Infants hospitalized years apart are colonized by the same room-sourced microbial strains.</title>
        <authorList>
            <person name="Brooks B."/>
            <person name="Olm M.R."/>
            <person name="Firek B.A."/>
            <person name="Baker R."/>
            <person name="Thomas B.C."/>
            <person name="Morowitz M.J."/>
            <person name="Banfield J.F."/>
        </authorList>
    </citation>
    <scope>NUCLEOTIDE SEQUENCE [LARGE SCALE GENOMIC DNA]</scope>
    <source>
        <strain evidence="2">S2_018_000_R2_104</strain>
    </source>
</reference>
<accession>A0A2W4ZU87</accession>
<gene>
    <name evidence="2" type="ORF">DI626_08290</name>
</gene>
<organism evidence="2 3">
    <name type="scientific">Micavibrio aeruginosavorus</name>
    <dbReference type="NCBI Taxonomy" id="349221"/>
    <lineage>
        <taxon>Bacteria</taxon>
        <taxon>Pseudomonadati</taxon>
        <taxon>Bdellovibrionota</taxon>
        <taxon>Bdellovibrionia</taxon>
        <taxon>Bdellovibrionales</taxon>
        <taxon>Pseudobdellovibrionaceae</taxon>
        <taxon>Micavibrio</taxon>
    </lineage>
</organism>
<evidence type="ECO:0000313" key="2">
    <source>
        <dbReference type="EMBL" id="PZO84372.1"/>
    </source>
</evidence>
<comment type="caution">
    <text evidence="2">The sequence shown here is derived from an EMBL/GenBank/DDBJ whole genome shotgun (WGS) entry which is preliminary data.</text>
</comment>
<dbReference type="Pfam" id="PF03486">
    <property type="entry name" value="HI0933_like"/>
    <property type="match status" value="1"/>
</dbReference>
<dbReference type="InterPro" id="IPR004792">
    <property type="entry name" value="BaiN-like"/>
</dbReference>
<dbReference type="InterPro" id="IPR036188">
    <property type="entry name" value="FAD/NAD-bd_sf"/>
</dbReference>
<dbReference type="SUPFAM" id="SSF51905">
    <property type="entry name" value="FAD/NAD(P)-binding domain"/>
    <property type="match status" value="1"/>
</dbReference>
<evidence type="ECO:0000313" key="3">
    <source>
        <dbReference type="Proteomes" id="UP000249557"/>
    </source>
</evidence>